<reference evidence="2" key="1">
    <citation type="journal article" date="2020" name="Stud. Mycol.">
        <title>101 Dothideomycetes genomes: a test case for predicting lifestyles and emergence of pathogens.</title>
        <authorList>
            <person name="Haridas S."/>
            <person name="Albert R."/>
            <person name="Binder M."/>
            <person name="Bloem J."/>
            <person name="Labutti K."/>
            <person name="Salamov A."/>
            <person name="Andreopoulos B."/>
            <person name="Baker S."/>
            <person name="Barry K."/>
            <person name="Bills G."/>
            <person name="Bluhm B."/>
            <person name="Cannon C."/>
            <person name="Castanera R."/>
            <person name="Culley D."/>
            <person name="Daum C."/>
            <person name="Ezra D."/>
            <person name="Gonzalez J."/>
            <person name="Henrissat B."/>
            <person name="Kuo A."/>
            <person name="Liang C."/>
            <person name="Lipzen A."/>
            <person name="Lutzoni F."/>
            <person name="Magnuson J."/>
            <person name="Mondo S."/>
            <person name="Nolan M."/>
            <person name="Ohm R."/>
            <person name="Pangilinan J."/>
            <person name="Park H.-J."/>
            <person name="Ramirez L."/>
            <person name="Alfaro M."/>
            <person name="Sun H."/>
            <person name="Tritt A."/>
            <person name="Yoshinaga Y."/>
            <person name="Zwiers L.-H."/>
            <person name="Turgeon B."/>
            <person name="Goodwin S."/>
            <person name="Spatafora J."/>
            <person name="Crous P."/>
            <person name="Grigoriev I."/>
        </authorList>
    </citation>
    <scope>NUCLEOTIDE SEQUENCE</scope>
    <source>
        <strain evidence="2">CBS 130266</strain>
    </source>
</reference>
<feature type="signal peptide" evidence="1">
    <location>
        <begin position="1"/>
        <end position="16"/>
    </location>
</feature>
<name>A0A9P4NRG4_9PEZI</name>
<dbReference type="Proteomes" id="UP000800235">
    <property type="component" value="Unassembled WGS sequence"/>
</dbReference>
<protein>
    <submittedName>
        <fullName evidence="2">Uncharacterized protein</fullName>
    </submittedName>
</protein>
<keyword evidence="1" id="KW-0732">Signal</keyword>
<dbReference type="OrthoDB" id="3918151at2759"/>
<proteinExistence type="predicted"/>
<evidence type="ECO:0000256" key="1">
    <source>
        <dbReference type="SAM" id="SignalP"/>
    </source>
</evidence>
<dbReference type="EMBL" id="MU007036">
    <property type="protein sequence ID" value="KAF2430764.1"/>
    <property type="molecule type" value="Genomic_DNA"/>
</dbReference>
<sequence>MKIGAIALVYVGVSSAAVIQKREPQDPKGIPKGVGFGGLMSSILPEIKVAGRTTLKPQLRQEAKREKVHVVQNNCSFRGSLDPNGQAGFHIIKDGICKNCTVLSGLTGLEYEDGTPADPSNGIYKHHILSYDITKPGILPVSLCDSADPSKSANPGLPFDMGAGFIGGSEDTGEPLMFTSQDGKYLSGFLVGNDDKYLLATDLVNYNNATRNVFVTMDIEWVEGHVGQDAVPNLMSVTGCKLAEPKISKDGPAITESQKFPILVDGSIIAMKGHMHNGGDRMELSVNGKEACISKARYKDGVIAGMSFCDTAIPVKKGDYVTIRSVYDLVKYPLRAWTEGGSAHDAMGGNDVMGMVTMTFAVEPKRA</sequence>
<keyword evidence="3" id="KW-1185">Reference proteome</keyword>
<comment type="caution">
    <text evidence="2">The sequence shown here is derived from an EMBL/GenBank/DDBJ whole genome shotgun (WGS) entry which is preliminary data.</text>
</comment>
<feature type="chain" id="PRO_5040507388" evidence="1">
    <location>
        <begin position="17"/>
        <end position="367"/>
    </location>
</feature>
<evidence type="ECO:0000313" key="2">
    <source>
        <dbReference type="EMBL" id="KAF2430764.1"/>
    </source>
</evidence>
<dbReference type="AlphaFoldDB" id="A0A9P4NRG4"/>
<evidence type="ECO:0000313" key="3">
    <source>
        <dbReference type="Proteomes" id="UP000800235"/>
    </source>
</evidence>
<gene>
    <name evidence="2" type="ORF">EJ08DRAFT_696976</name>
</gene>
<accession>A0A9P4NRG4</accession>
<organism evidence="2 3">
    <name type="scientific">Tothia fuscella</name>
    <dbReference type="NCBI Taxonomy" id="1048955"/>
    <lineage>
        <taxon>Eukaryota</taxon>
        <taxon>Fungi</taxon>
        <taxon>Dikarya</taxon>
        <taxon>Ascomycota</taxon>
        <taxon>Pezizomycotina</taxon>
        <taxon>Dothideomycetes</taxon>
        <taxon>Pleosporomycetidae</taxon>
        <taxon>Venturiales</taxon>
        <taxon>Cylindrosympodiaceae</taxon>
        <taxon>Tothia</taxon>
    </lineage>
</organism>